<dbReference type="Pfam" id="PF08418">
    <property type="entry name" value="Pol_alpha_B_N"/>
    <property type="match status" value="1"/>
</dbReference>
<dbReference type="Gene3D" id="1.10.8.530">
    <property type="entry name" value="DNA polymerase alpha-primase, subunit B, N-terminal domain"/>
    <property type="match status" value="1"/>
</dbReference>
<evidence type="ECO:0000259" key="7">
    <source>
        <dbReference type="Pfam" id="PF04042"/>
    </source>
</evidence>
<comment type="function">
    <text evidence="6">Accessory subunit of the DNA polymerase alpha complex (also known as the alpha DNA polymerase-primase complex) which plays an essential role in the initiation of DNA synthesis.</text>
</comment>
<evidence type="ECO:0000259" key="9">
    <source>
        <dbReference type="Pfam" id="PF22062"/>
    </source>
</evidence>
<evidence type="ECO:0000256" key="1">
    <source>
        <dbReference type="ARBA" id="ARBA00004123"/>
    </source>
</evidence>
<dbReference type="Proteomes" id="UP000005203">
    <property type="component" value="Linkage group LG5"/>
</dbReference>
<keyword evidence="11" id="KW-1185">Reference proteome</keyword>
<evidence type="ECO:0000313" key="11">
    <source>
        <dbReference type="Proteomes" id="UP000005203"/>
    </source>
</evidence>
<keyword evidence="4 6" id="KW-0235">DNA replication</keyword>
<evidence type="ECO:0000256" key="6">
    <source>
        <dbReference type="PIRNR" id="PIRNR018300"/>
    </source>
</evidence>
<feature type="domain" description="DNA polymerase alpha subunit B OB" evidence="9">
    <location>
        <begin position="239"/>
        <end position="320"/>
    </location>
</feature>
<keyword evidence="5 6" id="KW-0539">Nucleus</keyword>
<evidence type="ECO:0000256" key="3">
    <source>
        <dbReference type="ARBA" id="ARBA00018596"/>
    </source>
</evidence>
<dbReference type="PIRSF" id="PIRSF018300">
    <property type="entry name" value="DNA_pol_alph_2"/>
    <property type="match status" value="1"/>
</dbReference>
<dbReference type="PANTHER" id="PTHR23061:SF12">
    <property type="entry name" value="DNA POLYMERASE ALPHA SUBUNIT B"/>
    <property type="match status" value="1"/>
</dbReference>
<proteinExistence type="inferred from homology"/>
<dbReference type="CTD" id="136028709"/>
<dbReference type="InterPro" id="IPR016722">
    <property type="entry name" value="DNA_pol_alpha_bsu"/>
</dbReference>
<accession>A0A7M7GWI8</accession>
<dbReference type="OrthoDB" id="336885at2759"/>
<evidence type="ECO:0000313" key="10">
    <source>
        <dbReference type="EnsemblMetazoa" id="XP_006567697"/>
    </source>
</evidence>
<dbReference type="InterPro" id="IPR007185">
    <property type="entry name" value="DNA_pol_a/d/e_bsu"/>
</dbReference>
<feature type="domain" description="DNA polymerase alpha/delta/epsilon subunit B" evidence="7">
    <location>
        <begin position="339"/>
        <end position="546"/>
    </location>
</feature>
<evidence type="ECO:0000256" key="2">
    <source>
        <dbReference type="ARBA" id="ARBA00007299"/>
    </source>
</evidence>
<protein>
    <recommendedName>
        <fullName evidence="3 6">DNA polymerase alpha subunit B</fullName>
    </recommendedName>
</protein>
<evidence type="ECO:0000256" key="5">
    <source>
        <dbReference type="ARBA" id="ARBA00023242"/>
    </source>
</evidence>
<dbReference type="EnsemblMetazoa" id="XM_006567634">
    <property type="protein sequence ID" value="XP_006567697"/>
    <property type="gene ID" value="LOC724926"/>
</dbReference>
<dbReference type="RefSeq" id="XP_006567697.2">
    <property type="nucleotide sequence ID" value="XM_006567634.3"/>
</dbReference>
<comment type="subcellular location">
    <subcellularLocation>
        <location evidence="1 6">Nucleus</location>
    </subcellularLocation>
</comment>
<dbReference type="Pfam" id="PF22062">
    <property type="entry name" value="OB_DPOA2"/>
    <property type="match status" value="1"/>
</dbReference>
<comment type="similarity">
    <text evidence="2 6">Belongs to the DNA polymerase alpha subunit B family.</text>
</comment>
<dbReference type="Gene3D" id="3.60.21.60">
    <property type="match status" value="2"/>
</dbReference>
<sequence length="589" mass="67418">MSKESLNLCFYNLGCDISDKSIIDKCVQFCHVYNIDEEKFLELWVAYTITHSLDINPTINNLIQFEDEELKKNNECVVTQTISNIHTLDIQPKEDIINNVLELYNTGECSTSKQIKRARSPSAELENDTKLRAIEQIFPSSIYTSNLNVPIRSPSNTVKAKILLYFGPNIQNWKTQNDYEVSIVQADNPHIPKDAVYMYEMLFKQGVFLSSRCKSFGERLCYTWNEMGPSNSNMRYVRNIMCISQTAFRTWGRIFIMDDTSTGSKIVMLEGSKTNVGEKNAPIIRLDLSGVKHYSLFPGQIIAVEGFNTTGDTLIVKQLFVKGYAQLFDEPKLSVDIKIYVAVGPFTPSDNLNYQPLWDLMNRVAEEEPNILILIGPFIEYTHPEIKNCTLKETYQDFFDAILMKILQYLQGKSTRIVLVSSNRDAHHDSIFPTPEFIINTNKIGSNSANLYSMPDPCIINVDNLHIGITSVDILRHLGQQEVSNTPGMDRLGRLADHILSQTTFYPLYPPFSGLNLDTTLWTKYACFERQPHILILPSDVKHYCKLLNESLVLNPERLRKYIYAKLYIRSVNNKKWDPNNISCEIAKV</sequence>
<evidence type="ECO:0000313" key="12">
    <source>
        <dbReference type="RefSeq" id="XP_006567697.2"/>
    </source>
</evidence>
<name>A0A7M7GWI8_APIME</name>
<reference evidence="10" key="1">
    <citation type="submission" date="2021-01" db="UniProtKB">
        <authorList>
            <consortium name="EnsemblMetazoa"/>
        </authorList>
    </citation>
    <scope>IDENTIFICATION</scope>
    <source>
        <strain evidence="10">DH4</strain>
    </source>
</reference>
<dbReference type="GO" id="GO:0003677">
    <property type="term" value="F:DNA binding"/>
    <property type="evidence" value="ECO:0007669"/>
    <property type="project" value="InterPro"/>
</dbReference>
<gene>
    <name evidence="12" type="primary">LOC724926</name>
</gene>
<organism evidence="10">
    <name type="scientific">Apis mellifera</name>
    <name type="common">Honeybee</name>
    <dbReference type="NCBI Taxonomy" id="7460"/>
    <lineage>
        <taxon>Eukaryota</taxon>
        <taxon>Metazoa</taxon>
        <taxon>Ecdysozoa</taxon>
        <taxon>Arthropoda</taxon>
        <taxon>Hexapoda</taxon>
        <taxon>Insecta</taxon>
        <taxon>Pterygota</taxon>
        <taxon>Neoptera</taxon>
        <taxon>Endopterygota</taxon>
        <taxon>Hymenoptera</taxon>
        <taxon>Apocrita</taxon>
        <taxon>Aculeata</taxon>
        <taxon>Apoidea</taxon>
        <taxon>Anthophila</taxon>
        <taxon>Apidae</taxon>
        <taxon>Apis</taxon>
    </lineage>
</organism>
<dbReference type="GO" id="GO:0005658">
    <property type="term" value="C:alpha DNA polymerase:primase complex"/>
    <property type="evidence" value="ECO:0007669"/>
    <property type="project" value="TreeGrafter"/>
</dbReference>
<dbReference type="Pfam" id="PF04042">
    <property type="entry name" value="DNA_pol_E_B"/>
    <property type="match status" value="1"/>
</dbReference>
<reference evidence="12" key="2">
    <citation type="submission" date="2025-04" db="UniProtKB">
        <authorList>
            <consortium name="RefSeq"/>
        </authorList>
    </citation>
    <scope>IDENTIFICATION</scope>
    <source>
        <strain evidence="12">DH4</strain>
        <tissue evidence="12">Whole body</tissue>
    </source>
</reference>
<evidence type="ECO:0000256" key="4">
    <source>
        <dbReference type="ARBA" id="ARBA00022705"/>
    </source>
</evidence>
<dbReference type="GO" id="GO:0006270">
    <property type="term" value="P:DNA replication initiation"/>
    <property type="evidence" value="ECO:0007669"/>
    <property type="project" value="TreeGrafter"/>
</dbReference>
<evidence type="ECO:0000259" key="8">
    <source>
        <dbReference type="Pfam" id="PF08418"/>
    </source>
</evidence>
<dbReference type="PANTHER" id="PTHR23061">
    <property type="entry name" value="DNA POLYMERASE 2 ALPHA 70 KDA SUBUNIT"/>
    <property type="match status" value="1"/>
</dbReference>
<dbReference type="InterPro" id="IPR013627">
    <property type="entry name" value="Pol_alpha_B_N"/>
</dbReference>
<dbReference type="GeneID" id="724926"/>
<dbReference type="KEGG" id="ame:724926"/>
<dbReference type="InterPro" id="IPR043034">
    <property type="entry name" value="DNA_pol_alpha_B_N_sf"/>
</dbReference>
<dbReference type="AlphaFoldDB" id="A0A7M7GWI8"/>
<accession>A0A8B6Z4B0</accession>
<dbReference type="InterPro" id="IPR054300">
    <property type="entry name" value="OB_DPOA2"/>
</dbReference>
<feature type="domain" description="DNA polymerase alpha subunit B N-terminal" evidence="8">
    <location>
        <begin position="4"/>
        <end position="72"/>
    </location>
</feature>